<dbReference type="HOGENOM" id="CLU_100519_1_0_3"/>
<dbReference type="KEGG" id="csn:Cyast_1953"/>
<dbReference type="Proteomes" id="UP000010483">
    <property type="component" value="Chromosome"/>
</dbReference>
<dbReference type="eggNOG" id="COG0457">
    <property type="taxonomic scope" value="Bacteria"/>
</dbReference>
<evidence type="ECO:0000313" key="2">
    <source>
        <dbReference type="Proteomes" id="UP000010483"/>
    </source>
</evidence>
<accession>K9YLV1</accession>
<evidence type="ECO:0000313" key="1">
    <source>
        <dbReference type="EMBL" id="AFZ47906.1"/>
    </source>
</evidence>
<dbReference type="EMBL" id="CP003940">
    <property type="protein sequence ID" value="AFZ47906.1"/>
    <property type="molecule type" value="Genomic_DNA"/>
</dbReference>
<organism evidence="1 2">
    <name type="scientific">Cyanobacterium stanieri (strain ATCC 29140 / PCC 7202)</name>
    <dbReference type="NCBI Taxonomy" id="292563"/>
    <lineage>
        <taxon>Bacteria</taxon>
        <taxon>Bacillati</taxon>
        <taxon>Cyanobacteriota</taxon>
        <taxon>Cyanophyceae</taxon>
        <taxon>Oscillatoriophycideae</taxon>
        <taxon>Chroococcales</taxon>
        <taxon>Geminocystaceae</taxon>
        <taxon>Cyanobacterium</taxon>
    </lineage>
</organism>
<dbReference type="BioCyc" id="CSTA292563:G1353-1960-MONOMER"/>
<dbReference type="AlphaFoldDB" id="K9YLV1"/>
<dbReference type="SUPFAM" id="SSF160246">
    <property type="entry name" value="EspE N-terminal domain-like"/>
    <property type="match status" value="1"/>
</dbReference>
<reference evidence="2" key="1">
    <citation type="journal article" date="2013" name="Proc. Natl. Acad. Sci. U.S.A.">
        <title>Improving the coverage of the cyanobacterial phylum using diversity-driven genome sequencing.</title>
        <authorList>
            <person name="Shih P.M."/>
            <person name="Wu D."/>
            <person name="Latifi A."/>
            <person name="Axen S.D."/>
            <person name="Fewer D.P."/>
            <person name="Talla E."/>
            <person name="Calteau A."/>
            <person name="Cai F."/>
            <person name="Tandeau de Marsac N."/>
            <person name="Rippka R."/>
            <person name="Herdman M."/>
            <person name="Sivonen K."/>
            <person name="Coursin T."/>
            <person name="Laurent T."/>
            <person name="Goodwin L."/>
            <person name="Nolan M."/>
            <person name="Davenport K.W."/>
            <person name="Han C.S."/>
            <person name="Rubin E.M."/>
            <person name="Eisen J.A."/>
            <person name="Woyke T."/>
            <person name="Gugger M."/>
            <person name="Kerfeld C.A."/>
        </authorList>
    </citation>
    <scope>NUCLEOTIDE SEQUENCE [LARGE SCALE GENOMIC DNA]</scope>
    <source>
        <strain evidence="2">ATCC 29140 / PCC 7202</strain>
    </source>
</reference>
<gene>
    <name evidence="1" type="ordered locus">Cyast_1953</name>
</gene>
<name>K9YLV1_CYASC</name>
<dbReference type="STRING" id="292563.Cyast_1953"/>
<keyword evidence="2" id="KW-1185">Reference proteome</keyword>
<proteinExistence type="predicted"/>
<dbReference type="InterPro" id="IPR037257">
    <property type="entry name" value="T2SS_E_N_sf"/>
</dbReference>
<sequence length="241" mass="27576">MDDINHNKQGHNPPNKKKLIGELLLEAALITESQLEVALADQSHCFKLKLGEILALRGWLKSQTADFLVEIENKKAAKIYKKEYPIGYYLKKAGLLNSEQIDAILQEQKHLGIKFCETAVLKGFLKEQTAEYLLKFLLVKDNKISHSFISKDTSSEATILLTDEEYITGTKKLRVKRIRKEKEEEENDQTLEDFYSAQTEMAIVDQEDIIVTPQEIIIISNSEAKCFYYNDIAYSPISIDL</sequence>
<protein>
    <submittedName>
        <fullName evidence="1">Uncharacterized protein</fullName>
    </submittedName>
</protein>